<feature type="transmembrane region" description="Helical" evidence="2">
    <location>
        <begin position="88"/>
        <end position="108"/>
    </location>
</feature>
<organism evidence="3 4">
    <name type="scientific">Myotis brandtii</name>
    <name type="common">Brandt's bat</name>
    <dbReference type="NCBI Taxonomy" id="109478"/>
    <lineage>
        <taxon>Eukaryota</taxon>
        <taxon>Metazoa</taxon>
        <taxon>Chordata</taxon>
        <taxon>Craniata</taxon>
        <taxon>Vertebrata</taxon>
        <taxon>Euteleostomi</taxon>
        <taxon>Mammalia</taxon>
        <taxon>Eutheria</taxon>
        <taxon>Laurasiatheria</taxon>
        <taxon>Chiroptera</taxon>
        <taxon>Yangochiroptera</taxon>
        <taxon>Vespertilionidae</taxon>
        <taxon>Myotis</taxon>
    </lineage>
</organism>
<keyword evidence="2" id="KW-0812">Transmembrane</keyword>
<evidence type="ECO:0000313" key="4">
    <source>
        <dbReference type="Proteomes" id="UP000052978"/>
    </source>
</evidence>
<evidence type="ECO:0000256" key="1">
    <source>
        <dbReference type="SAM" id="MobiDB-lite"/>
    </source>
</evidence>
<keyword evidence="2" id="KW-1133">Transmembrane helix</keyword>
<keyword evidence="4" id="KW-1185">Reference proteome</keyword>
<feature type="non-terminal residue" evidence="3">
    <location>
        <position position="1"/>
    </location>
</feature>
<reference evidence="3 4" key="1">
    <citation type="journal article" date="2013" name="Nat. Commun.">
        <title>Genome analysis reveals insights into physiology and longevity of the Brandt's bat Myotis brandtii.</title>
        <authorList>
            <person name="Seim I."/>
            <person name="Fang X."/>
            <person name="Xiong Z."/>
            <person name="Lobanov A.V."/>
            <person name="Huang Z."/>
            <person name="Ma S."/>
            <person name="Feng Y."/>
            <person name="Turanov A.A."/>
            <person name="Zhu Y."/>
            <person name="Lenz T.L."/>
            <person name="Gerashchenko M.V."/>
            <person name="Fan D."/>
            <person name="Hee Yim S."/>
            <person name="Yao X."/>
            <person name="Jordan D."/>
            <person name="Xiong Y."/>
            <person name="Ma Y."/>
            <person name="Lyapunov A.N."/>
            <person name="Chen G."/>
            <person name="Kulakova O.I."/>
            <person name="Sun Y."/>
            <person name="Lee S.G."/>
            <person name="Bronson R.T."/>
            <person name="Moskalev A.A."/>
            <person name="Sunyaev S.R."/>
            <person name="Zhang G."/>
            <person name="Krogh A."/>
            <person name="Wang J."/>
            <person name="Gladyshev V.N."/>
        </authorList>
    </citation>
    <scope>NUCLEOTIDE SEQUENCE [LARGE SCALE GENOMIC DNA]</scope>
</reference>
<gene>
    <name evidence="3" type="ORF">D623_10001709</name>
</gene>
<feature type="compositionally biased region" description="Polar residues" evidence="1">
    <location>
        <begin position="1"/>
        <end position="15"/>
    </location>
</feature>
<dbReference type="EMBL" id="KE162059">
    <property type="protein sequence ID" value="EPQ06799.1"/>
    <property type="molecule type" value="Genomic_DNA"/>
</dbReference>
<evidence type="ECO:0000313" key="3">
    <source>
        <dbReference type="EMBL" id="EPQ06799.1"/>
    </source>
</evidence>
<name>S7MR15_MYOBR</name>
<sequence>TQPRSRAQTSTQSRNPHIPRSPQILIPVEKYIFIEIAVHEFVHQWGGPSAWPAGSAETGSPTSPEGSQIARGRSCFSLTPAGNTVATIVSPIVSVVVVTLVGAAVGYFQRNRRRNCFRGNEPEHV</sequence>
<evidence type="ECO:0000256" key="2">
    <source>
        <dbReference type="SAM" id="Phobius"/>
    </source>
</evidence>
<dbReference type="Proteomes" id="UP000052978">
    <property type="component" value="Unassembled WGS sequence"/>
</dbReference>
<dbReference type="AlphaFoldDB" id="S7MR15"/>
<protein>
    <submittedName>
        <fullName evidence="3">Glycoprotein Xg</fullName>
    </submittedName>
</protein>
<keyword evidence="2" id="KW-0472">Membrane</keyword>
<feature type="region of interest" description="Disordered" evidence="1">
    <location>
        <begin position="49"/>
        <end position="70"/>
    </location>
</feature>
<feature type="compositionally biased region" description="Polar residues" evidence="1">
    <location>
        <begin position="57"/>
        <end position="66"/>
    </location>
</feature>
<proteinExistence type="predicted"/>
<accession>S7MR15</accession>
<feature type="region of interest" description="Disordered" evidence="1">
    <location>
        <begin position="1"/>
        <end position="21"/>
    </location>
</feature>